<feature type="domain" description="Anthranilate synthase component I N-terminal" evidence="4">
    <location>
        <begin position="19"/>
        <end position="148"/>
    </location>
</feature>
<dbReference type="Proteomes" id="UP000063965">
    <property type="component" value="Chromosome"/>
</dbReference>
<dbReference type="EMBL" id="CP011126">
    <property type="protein sequence ID" value="AKQ33527.1"/>
    <property type="molecule type" value="Genomic_DNA"/>
</dbReference>
<dbReference type="InterPro" id="IPR019999">
    <property type="entry name" value="Anth_synth_I-like"/>
</dbReference>
<proteinExistence type="predicted"/>
<dbReference type="InterPro" id="IPR015890">
    <property type="entry name" value="Chorismate_C"/>
</dbReference>
<evidence type="ECO:0000259" key="4">
    <source>
        <dbReference type="Pfam" id="PF04715"/>
    </source>
</evidence>
<organism evidence="5 7">
    <name type="scientific">Candidatus Coxiella mudrowiae</name>
    <dbReference type="NCBI Taxonomy" id="2054173"/>
    <lineage>
        <taxon>Bacteria</taxon>
        <taxon>Pseudomonadati</taxon>
        <taxon>Pseudomonadota</taxon>
        <taxon>Gammaproteobacteria</taxon>
        <taxon>Legionellales</taxon>
        <taxon>Coxiellaceae</taxon>
        <taxon>Coxiella</taxon>
    </lineage>
</organism>
<dbReference type="Gene3D" id="3.60.120.10">
    <property type="entry name" value="Anthranilate synthase"/>
    <property type="match status" value="1"/>
</dbReference>
<dbReference type="InterPro" id="IPR005801">
    <property type="entry name" value="ADC_synthase"/>
</dbReference>
<dbReference type="NCBIfam" id="TIGR00553">
    <property type="entry name" value="pabB"/>
    <property type="match status" value="1"/>
</dbReference>
<gene>
    <name evidence="5" type="ORF">CleRT_05340</name>
    <name evidence="6" type="ORF">CleRT_06780</name>
</gene>
<evidence type="ECO:0000313" key="7">
    <source>
        <dbReference type="Proteomes" id="UP000063965"/>
    </source>
</evidence>
<evidence type="ECO:0000313" key="6">
    <source>
        <dbReference type="EMBL" id="AKQ33527.1"/>
    </source>
</evidence>
<dbReference type="PANTHER" id="PTHR11236">
    <property type="entry name" value="AMINOBENZOATE/ANTHRANILATE SYNTHASE"/>
    <property type="match status" value="1"/>
</dbReference>
<accession>A0ABM5UU41</accession>
<feature type="domain" description="Chorismate-utilising enzyme C-terminal" evidence="3">
    <location>
        <begin position="202"/>
        <end position="456"/>
    </location>
</feature>
<keyword evidence="7" id="KW-1185">Reference proteome</keyword>
<evidence type="ECO:0000256" key="2">
    <source>
        <dbReference type="ARBA" id="ARBA00022679"/>
    </source>
</evidence>
<name>A0ABM5UU41_9COXI</name>
<evidence type="ECO:0000259" key="3">
    <source>
        <dbReference type="Pfam" id="PF00425"/>
    </source>
</evidence>
<dbReference type="EC" id="2.6.1.85" evidence="1"/>
<dbReference type="InterPro" id="IPR006805">
    <property type="entry name" value="Anth_synth_I_N"/>
</dbReference>
<dbReference type="Pfam" id="PF00425">
    <property type="entry name" value="Chorismate_bind"/>
    <property type="match status" value="1"/>
</dbReference>
<dbReference type="PANTHER" id="PTHR11236:SF50">
    <property type="entry name" value="AMINODEOXYCHORISMATE SYNTHASE COMPONENT 1"/>
    <property type="match status" value="1"/>
</dbReference>
<dbReference type="Pfam" id="PF04715">
    <property type="entry name" value="Anth_synt_I_N"/>
    <property type="match status" value="1"/>
</dbReference>
<dbReference type="EMBL" id="CP011126">
    <property type="protein sequence ID" value="AKQ33440.1"/>
    <property type="molecule type" value="Genomic_DNA"/>
</dbReference>
<evidence type="ECO:0000313" key="5">
    <source>
        <dbReference type="EMBL" id="AKQ33440.1"/>
    </source>
</evidence>
<keyword evidence="2" id="KW-0808">Transferase</keyword>
<dbReference type="RefSeq" id="WP_048875110.1">
    <property type="nucleotide sequence ID" value="NZ_CP011126.1"/>
</dbReference>
<dbReference type="PRINTS" id="PR00095">
    <property type="entry name" value="ANTSNTHASEI"/>
</dbReference>
<protein>
    <recommendedName>
        <fullName evidence="1">aminodeoxychorismate synthase</fullName>
        <ecNumber evidence="1">2.6.1.85</ecNumber>
    </recommendedName>
</protein>
<evidence type="ECO:0000256" key="1">
    <source>
        <dbReference type="ARBA" id="ARBA00013139"/>
    </source>
</evidence>
<dbReference type="InterPro" id="IPR005802">
    <property type="entry name" value="ADC_synth_comp_1"/>
</dbReference>
<dbReference type="SUPFAM" id="SSF56322">
    <property type="entry name" value="ADC synthase"/>
    <property type="match status" value="1"/>
</dbReference>
<reference evidence="5 7" key="1">
    <citation type="journal article" date="2015" name="Genome Biol. Evol.">
        <title>Distinctive Genome Reduction Rates Revealed by Genomic Analyses of Two Coxiella-Like Endosymbionts in Ticks.</title>
        <authorList>
            <person name="Gottlieb Y."/>
            <person name="Lalzar I."/>
            <person name="Klasson L."/>
        </authorList>
    </citation>
    <scope>NUCLEOTIDE SEQUENCE [LARGE SCALE GENOMIC DNA]</scope>
    <source>
        <strain evidence="5 7">CRt</strain>
    </source>
</reference>
<sequence length="470" mass="54088">MSNTEQPYWASIPYRDPFEYAVIFHKLNYFVFLDSMKFDPKLGRYSYIAIDPFATLIYRDDRIYFNNKVVGTENIFTFLHNKLKSLSLSLNPELPPFQGGAVGFFSYDLTRNLENLPNYAVDDMRYPRLAVGFYDLIISFDHVKKQAWVISSGLPEKNNEKRKRRLQLRLSWCLQKLENVKTPQLIDEPSVMENDIRGYFTKKTYMEAVEKCRHYILDGDIFEVNLSQRFQCVFPDNCEFSLYQRIRAINPAPFGAFVRFDDTTIVSSSPERFLKVQDRLVETRPIKGTIKRSRDAKEDELLAQKLATNIKDRAENTMIVDLMRNDLSKVCLSNSIHVPAYCQIESYETVHHLVSVIEGKLKNQYQAVDLLRTAFPGGSISGAPKIRAMEIIEELEPTRRGPYCGSVGYIGFDGSMDTSILIRTYLFKDQIVTFQVGGAIVLDSDALSEYEETLTKAEALKKALISKEKI</sequence>